<reference evidence="1 2" key="1">
    <citation type="submission" date="2024-04" db="EMBL/GenBank/DDBJ databases">
        <title>Okeanomitos corallinicola gen. &amp; sp. nov. (Nostocales, Cyanobacteria), a new toxic marine heterocyst-forming cyanobacterium from a coral reef.</title>
        <authorList>
            <person name="Li H."/>
            <person name="Li R."/>
            <person name="Kang J."/>
            <person name="Hii K.S."/>
            <person name="Mohamed H.F."/>
            <person name="Xu X."/>
            <person name="Luo Z."/>
        </authorList>
    </citation>
    <scope>NUCLEOTIDE SEQUENCE [LARGE SCALE GENOMIC DNA]</scope>
    <source>
        <strain evidence="1 2">TIOX110</strain>
    </source>
</reference>
<gene>
    <name evidence="1" type="ORF">WJM97_09480</name>
</gene>
<sequence>MQQLIIQVADKEKAEMLLKIISALDFVNSVEVVEDNTNIADNQQDFFALAGMWENRNITTESIRQQAWRTENK</sequence>
<accession>A0ABZ2UYB8</accession>
<proteinExistence type="predicted"/>
<evidence type="ECO:0000313" key="1">
    <source>
        <dbReference type="EMBL" id="WZB89900.1"/>
    </source>
</evidence>
<dbReference type="Proteomes" id="UP001483337">
    <property type="component" value="Chromosome"/>
</dbReference>
<keyword evidence="2" id="KW-1185">Reference proteome</keyword>
<organism evidence="1 2">
    <name type="scientific">Okeanomitos corallinicola TIOX110</name>
    <dbReference type="NCBI Taxonomy" id="3133117"/>
    <lineage>
        <taxon>Bacteria</taxon>
        <taxon>Bacillati</taxon>
        <taxon>Cyanobacteriota</taxon>
        <taxon>Cyanophyceae</taxon>
        <taxon>Nostocales</taxon>
        <taxon>Aphanizomenonaceae</taxon>
        <taxon>Okeanomitos</taxon>
    </lineage>
</organism>
<evidence type="ECO:0000313" key="2">
    <source>
        <dbReference type="Proteomes" id="UP001483337"/>
    </source>
</evidence>
<name>A0ABZ2UYB8_9CYAN</name>
<dbReference type="RefSeq" id="WP_353932796.1">
    <property type="nucleotide sequence ID" value="NZ_CP150886.1"/>
</dbReference>
<protein>
    <submittedName>
        <fullName evidence="1">Uncharacterized protein</fullName>
    </submittedName>
</protein>
<dbReference type="EMBL" id="CP150886">
    <property type="protein sequence ID" value="WZB89900.1"/>
    <property type="molecule type" value="Genomic_DNA"/>
</dbReference>